<sequence length="130" mass="14512">MKEDFELDITVELACQLQYTTLKQQDMNVSRLKGELMIEHGKYKLYLGNEEQVSSQTRSLVHFGKIDLNNLLTALQKLGMNTTVEEVIGAAGSHKPSRIHVYQPSNAMIEVMEAQTLVSAADENVTSLIS</sequence>
<dbReference type="GO" id="GO:0032039">
    <property type="term" value="C:integrator complex"/>
    <property type="evidence" value="ECO:0007669"/>
    <property type="project" value="InterPro"/>
</dbReference>
<dbReference type="PANTHER" id="PTHR46094:SF1">
    <property type="entry name" value="INTEGRATOR COMPLEX SUBUNIT 9"/>
    <property type="match status" value="1"/>
</dbReference>
<dbReference type="Proteomes" id="UP001293254">
    <property type="component" value="Unassembled WGS sequence"/>
</dbReference>
<evidence type="ECO:0000256" key="1">
    <source>
        <dbReference type="ARBA" id="ARBA00004123"/>
    </source>
</evidence>
<comment type="caution">
    <text evidence="3">The sequence shown here is derived from an EMBL/GenBank/DDBJ whole genome shotgun (WGS) entry which is preliminary data.</text>
</comment>
<dbReference type="EMBL" id="JACGWO010000006">
    <property type="protein sequence ID" value="KAK4424851.1"/>
    <property type="molecule type" value="Genomic_DNA"/>
</dbReference>
<dbReference type="InterPro" id="IPR027074">
    <property type="entry name" value="Integrator_9su"/>
</dbReference>
<name>A0AAE2CJV0_9LAMI</name>
<dbReference type="GO" id="GO:0034472">
    <property type="term" value="P:snRNA 3'-end processing"/>
    <property type="evidence" value="ECO:0007669"/>
    <property type="project" value="TreeGrafter"/>
</dbReference>
<proteinExistence type="predicted"/>
<dbReference type="AlphaFoldDB" id="A0AAE2CJV0"/>
<gene>
    <name evidence="3" type="ORF">Salat_1678700</name>
</gene>
<evidence type="ECO:0000313" key="3">
    <source>
        <dbReference type="EMBL" id="KAK4424851.1"/>
    </source>
</evidence>
<reference evidence="3" key="1">
    <citation type="submission" date="2020-06" db="EMBL/GenBank/DDBJ databases">
        <authorList>
            <person name="Li T."/>
            <person name="Hu X."/>
            <person name="Zhang T."/>
            <person name="Song X."/>
            <person name="Zhang H."/>
            <person name="Dai N."/>
            <person name="Sheng W."/>
            <person name="Hou X."/>
            <person name="Wei L."/>
        </authorList>
    </citation>
    <scope>NUCLEOTIDE SEQUENCE</scope>
    <source>
        <strain evidence="3">3651</strain>
        <tissue evidence="3">Leaf</tissue>
    </source>
</reference>
<keyword evidence="2" id="KW-0539">Nucleus</keyword>
<reference evidence="3" key="2">
    <citation type="journal article" date="2024" name="Plant">
        <title>Genomic evolution and insights into agronomic trait innovations of Sesamum species.</title>
        <authorList>
            <person name="Miao H."/>
            <person name="Wang L."/>
            <person name="Qu L."/>
            <person name="Liu H."/>
            <person name="Sun Y."/>
            <person name="Le M."/>
            <person name="Wang Q."/>
            <person name="Wei S."/>
            <person name="Zheng Y."/>
            <person name="Lin W."/>
            <person name="Duan Y."/>
            <person name="Cao H."/>
            <person name="Xiong S."/>
            <person name="Wang X."/>
            <person name="Wei L."/>
            <person name="Li C."/>
            <person name="Ma Q."/>
            <person name="Ju M."/>
            <person name="Zhao R."/>
            <person name="Li G."/>
            <person name="Mu C."/>
            <person name="Tian Q."/>
            <person name="Mei H."/>
            <person name="Zhang T."/>
            <person name="Gao T."/>
            <person name="Zhang H."/>
        </authorList>
    </citation>
    <scope>NUCLEOTIDE SEQUENCE</scope>
    <source>
        <strain evidence="3">3651</strain>
    </source>
</reference>
<keyword evidence="4" id="KW-1185">Reference proteome</keyword>
<comment type="subcellular location">
    <subcellularLocation>
        <location evidence="1">Nucleus</location>
    </subcellularLocation>
</comment>
<evidence type="ECO:0000256" key="2">
    <source>
        <dbReference type="ARBA" id="ARBA00023242"/>
    </source>
</evidence>
<evidence type="ECO:0000313" key="4">
    <source>
        <dbReference type="Proteomes" id="UP001293254"/>
    </source>
</evidence>
<dbReference type="PANTHER" id="PTHR46094">
    <property type="entry name" value="INTEGRATOR COMPLEX SUBUNIT 9"/>
    <property type="match status" value="1"/>
</dbReference>
<protein>
    <submittedName>
        <fullName evidence="3">Uncharacterized protein</fullName>
    </submittedName>
</protein>
<organism evidence="3 4">
    <name type="scientific">Sesamum alatum</name>
    <dbReference type="NCBI Taxonomy" id="300844"/>
    <lineage>
        <taxon>Eukaryota</taxon>
        <taxon>Viridiplantae</taxon>
        <taxon>Streptophyta</taxon>
        <taxon>Embryophyta</taxon>
        <taxon>Tracheophyta</taxon>
        <taxon>Spermatophyta</taxon>
        <taxon>Magnoliopsida</taxon>
        <taxon>eudicotyledons</taxon>
        <taxon>Gunneridae</taxon>
        <taxon>Pentapetalae</taxon>
        <taxon>asterids</taxon>
        <taxon>lamiids</taxon>
        <taxon>Lamiales</taxon>
        <taxon>Pedaliaceae</taxon>
        <taxon>Sesamum</taxon>
    </lineage>
</organism>
<accession>A0AAE2CJV0</accession>